<dbReference type="Pfam" id="PF05138">
    <property type="entry name" value="PaaA_PaaC"/>
    <property type="match status" value="1"/>
</dbReference>
<accession>A0ABP8TG37</accession>
<sequence>MSFDNVYEALTGDGDARWAFGTGFADPLAGVDTTVPPDVDRADLAAYCLMLGDDALIMSHRLQEWCTNAPDLEEEVALANIGLDLLGQTRMLYARAGHADGTGRGEDDYAYFRAPEEFGNVRLVEPPRGDFGDLVARLLVFATWRLALLQRLIPSRDPVLAAIAAKGVKEVAYHRDHAAQWAVRLGDGTDESHRRTQAGLDRVWPLVEELFAPHEVEERLARSGVGVDPAALRAEFDAVLDQVLKAATLRRPDVPPAPGGRRGSHTEALAPLLAELQSVARAHPEATW</sequence>
<dbReference type="Proteomes" id="UP001500212">
    <property type="component" value="Unassembled WGS sequence"/>
</dbReference>
<reference evidence="2" key="1">
    <citation type="journal article" date="2019" name="Int. J. Syst. Evol. Microbiol.">
        <title>The Global Catalogue of Microorganisms (GCM) 10K type strain sequencing project: providing services to taxonomists for standard genome sequencing and annotation.</title>
        <authorList>
            <consortium name="The Broad Institute Genomics Platform"/>
            <consortium name="The Broad Institute Genome Sequencing Center for Infectious Disease"/>
            <person name="Wu L."/>
            <person name="Ma J."/>
        </authorList>
    </citation>
    <scope>NUCLEOTIDE SEQUENCE [LARGE SCALE GENOMIC DNA]</scope>
    <source>
        <strain evidence="2">JCM 17938</strain>
    </source>
</reference>
<dbReference type="InterPro" id="IPR012347">
    <property type="entry name" value="Ferritin-like"/>
</dbReference>
<dbReference type="InterPro" id="IPR007814">
    <property type="entry name" value="PaaA_PaaC"/>
</dbReference>
<organism evidence="1 2">
    <name type="scientific">Actinoallomurus liliacearum</name>
    <dbReference type="NCBI Taxonomy" id="1080073"/>
    <lineage>
        <taxon>Bacteria</taxon>
        <taxon>Bacillati</taxon>
        <taxon>Actinomycetota</taxon>
        <taxon>Actinomycetes</taxon>
        <taxon>Streptosporangiales</taxon>
        <taxon>Thermomonosporaceae</taxon>
        <taxon>Actinoallomurus</taxon>
    </lineage>
</organism>
<dbReference type="EMBL" id="BAABHJ010000003">
    <property type="protein sequence ID" value="GAA4604064.1"/>
    <property type="molecule type" value="Genomic_DNA"/>
</dbReference>
<comment type="caution">
    <text evidence="1">The sequence shown here is derived from an EMBL/GenBank/DDBJ whole genome shotgun (WGS) entry which is preliminary data.</text>
</comment>
<dbReference type="InterPro" id="IPR011882">
    <property type="entry name" value="PaaC"/>
</dbReference>
<dbReference type="NCBIfam" id="TIGR02158">
    <property type="entry name" value="PA_CoA_Oxy3"/>
    <property type="match status" value="1"/>
</dbReference>
<dbReference type="PANTHER" id="PTHR30458:SF0">
    <property type="entry name" value="1,2-PHENYLACETYL-COA EPOXIDASE, SUBUNIT C"/>
    <property type="match status" value="1"/>
</dbReference>
<keyword evidence="2" id="KW-1185">Reference proteome</keyword>
<evidence type="ECO:0000313" key="1">
    <source>
        <dbReference type="EMBL" id="GAA4604064.1"/>
    </source>
</evidence>
<proteinExistence type="predicted"/>
<dbReference type="PIRSF" id="PIRSF037834">
    <property type="entry name" value="PA_CoA_Oase3"/>
    <property type="match status" value="1"/>
</dbReference>
<protein>
    <submittedName>
        <fullName evidence="1">Phenylacetate-CoA oxygenase subunit PaaC</fullName>
    </submittedName>
</protein>
<evidence type="ECO:0000313" key="2">
    <source>
        <dbReference type="Proteomes" id="UP001500212"/>
    </source>
</evidence>
<dbReference type="InterPro" id="IPR052703">
    <property type="entry name" value="Aromatic_CoA_ox/epox"/>
</dbReference>
<gene>
    <name evidence="1" type="primary">paaC_2</name>
    <name evidence="1" type="ORF">GCM10023195_13760</name>
</gene>
<dbReference type="InterPro" id="IPR009078">
    <property type="entry name" value="Ferritin-like_SF"/>
</dbReference>
<dbReference type="RefSeq" id="WP_345350048.1">
    <property type="nucleotide sequence ID" value="NZ_BAABHJ010000003.1"/>
</dbReference>
<dbReference type="PANTHER" id="PTHR30458">
    <property type="entry name" value="PHENYLACETIC ACID DEGRADATION PROTEIN PAA"/>
    <property type="match status" value="1"/>
</dbReference>
<name>A0ABP8TG37_9ACTN</name>
<dbReference type="Gene3D" id="1.20.1260.10">
    <property type="match status" value="1"/>
</dbReference>
<dbReference type="SUPFAM" id="SSF47240">
    <property type="entry name" value="Ferritin-like"/>
    <property type="match status" value="1"/>
</dbReference>